<dbReference type="GO" id="GO:0004672">
    <property type="term" value="F:protein kinase activity"/>
    <property type="evidence" value="ECO:0007669"/>
    <property type="project" value="InterPro"/>
</dbReference>
<dbReference type="HOGENOM" id="CLU_1428783_0_0_1"/>
<gene>
    <name evidence="2" type="ORF">SCLCIDRAFT_955727</name>
</gene>
<reference evidence="2 3" key="1">
    <citation type="submission" date="2014-04" db="EMBL/GenBank/DDBJ databases">
        <authorList>
            <consortium name="DOE Joint Genome Institute"/>
            <person name="Kuo A."/>
            <person name="Kohler A."/>
            <person name="Nagy L.G."/>
            <person name="Floudas D."/>
            <person name="Copeland A."/>
            <person name="Barry K.W."/>
            <person name="Cichocki N."/>
            <person name="Veneault-Fourrey C."/>
            <person name="LaButti K."/>
            <person name="Lindquist E.A."/>
            <person name="Lipzen A."/>
            <person name="Lundell T."/>
            <person name="Morin E."/>
            <person name="Murat C."/>
            <person name="Sun H."/>
            <person name="Tunlid A."/>
            <person name="Henrissat B."/>
            <person name="Grigoriev I.V."/>
            <person name="Hibbett D.S."/>
            <person name="Martin F."/>
            <person name="Nordberg H.P."/>
            <person name="Cantor M.N."/>
            <person name="Hua S.X."/>
        </authorList>
    </citation>
    <scope>NUCLEOTIDE SEQUENCE [LARGE SCALE GENOMIC DNA]</scope>
    <source>
        <strain evidence="2 3">Foug A</strain>
    </source>
</reference>
<dbReference type="SUPFAM" id="SSF56112">
    <property type="entry name" value="Protein kinase-like (PK-like)"/>
    <property type="match status" value="1"/>
</dbReference>
<dbReference type="PROSITE" id="PS00109">
    <property type="entry name" value="PROTEIN_KINASE_TYR"/>
    <property type="match status" value="1"/>
</dbReference>
<dbReference type="Pfam" id="PF07714">
    <property type="entry name" value="PK_Tyr_Ser-Thr"/>
    <property type="match status" value="1"/>
</dbReference>
<dbReference type="InterPro" id="IPR011009">
    <property type="entry name" value="Kinase-like_dom_sf"/>
</dbReference>
<proteinExistence type="predicted"/>
<dbReference type="InParanoid" id="A0A0C3AU49"/>
<dbReference type="OrthoDB" id="122279at2759"/>
<dbReference type="PANTHER" id="PTHR48007">
    <property type="entry name" value="LEUCINE-RICH REPEAT RECEPTOR-LIKE PROTEIN KINASE PXC1"/>
    <property type="match status" value="1"/>
</dbReference>
<dbReference type="STRING" id="1036808.A0A0C3AU49"/>
<dbReference type="Proteomes" id="UP000053989">
    <property type="component" value="Unassembled WGS sequence"/>
</dbReference>
<evidence type="ECO:0000313" key="2">
    <source>
        <dbReference type="EMBL" id="KIM68487.1"/>
    </source>
</evidence>
<dbReference type="InterPro" id="IPR008266">
    <property type="entry name" value="Tyr_kinase_AS"/>
</dbReference>
<dbReference type="PROSITE" id="PS50011">
    <property type="entry name" value="PROTEIN_KINASE_DOM"/>
    <property type="match status" value="1"/>
</dbReference>
<dbReference type="InterPro" id="IPR000719">
    <property type="entry name" value="Prot_kinase_dom"/>
</dbReference>
<keyword evidence="3" id="KW-1185">Reference proteome</keyword>
<dbReference type="InterPro" id="IPR001245">
    <property type="entry name" value="Ser-Thr/Tyr_kinase_cat_dom"/>
</dbReference>
<dbReference type="Gene3D" id="1.10.510.10">
    <property type="entry name" value="Transferase(Phosphotransferase) domain 1"/>
    <property type="match status" value="1"/>
</dbReference>
<accession>A0A0C3AU49</accession>
<sequence length="190" mass="21133">MLGPQCQGITCALAYLHDHRWGVICHGDVRGENVLITEDGRPLLTNYTNSSFVSPSSTWLGPRSALDSPSETGDMWDLGTTIVELFTRQASPSYHRHPSTLQARGVQVIPNRPSDKETRFRMTDQWWGICSSCWNPDPLSPSMRHIVEKIVRFFTPASPRIVDLSEQSASFSSNPTRDVCGSVESCAPCH</sequence>
<dbReference type="AlphaFoldDB" id="A0A0C3AU49"/>
<evidence type="ECO:0000313" key="3">
    <source>
        <dbReference type="Proteomes" id="UP000053989"/>
    </source>
</evidence>
<dbReference type="GO" id="GO:0005524">
    <property type="term" value="F:ATP binding"/>
    <property type="evidence" value="ECO:0007669"/>
    <property type="project" value="InterPro"/>
</dbReference>
<protein>
    <recommendedName>
        <fullName evidence="1">Protein kinase domain-containing protein</fullName>
    </recommendedName>
</protein>
<dbReference type="InterPro" id="IPR046959">
    <property type="entry name" value="PRK1-6/SRF4-like"/>
</dbReference>
<reference evidence="3" key="2">
    <citation type="submission" date="2015-01" db="EMBL/GenBank/DDBJ databases">
        <title>Evolutionary Origins and Diversification of the Mycorrhizal Mutualists.</title>
        <authorList>
            <consortium name="DOE Joint Genome Institute"/>
            <consortium name="Mycorrhizal Genomics Consortium"/>
            <person name="Kohler A."/>
            <person name="Kuo A."/>
            <person name="Nagy L.G."/>
            <person name="Floudas D."/>
            <person name="Copeland A."/>
            <person name="Barry K.W."/>
            <person name="Cichocki N."/>
            <person name="Veneault-Fourrey C."/>
            <person name="LaButti K."/>
            <person name="Lindquist E.A."/>
            <person name="Lipzen A."/>
            <person name="Lundell T."/>
            <person name="Morin E."/>
            <person name="Murat C."/>
            <person name="Riley R."/>
            <person name="Ohm R."/>
            <person name="Sun H."/>
            <person name="Tunlid A."/>
            <person name="Henrissat B."/>
            <person name="Grigoriev I.V."/>
            <person name="Hibbett D.S."/>
            <person name="Martin F."/>
        </authorList>
    </citation>
    <scope>NUCLEOTIDE SEQUENCE [LARGE SCALE GENOMIC DNA]</scope>
    <source>
        <strain evidence="3">Foug A</strain>
    </source>
</reference>
<name>A0A0C3AU49_9AGAM</name>
<feature type="domain" description="Protein kinase" evidence="1">
    <location>
        <begin position="1"/>
        <end position="171"/>
    </location>
</feature>
<dbReference type="EMBL" id="KN822009">
    <property type="protein sequence ID" value="KIM68487.1"/>
    <property type="molecule type" value="Genomic_DNA"/>
</dbReference>
<dbReference type="PANTHER" id="PTHR48007:SF4">
    <property type="entry name" value="LEUCINE-RICH REPEAT RECEPTOR-LIKE PROTEIN KINASE PXC1"/>
    <property type="match status" value="1"/>
</dbReference>
<evidence type="ECO:0000259" key="1">
    <source>
        <dbReference type="PROSITE" id="PS50011"/>
    </source>
</evidence>
<organism evidence="2 3">
    <name type="scientific">Scleroderma citrinum Foug A</name>
    <dbReference type="NCBI Taxonomy" id="1036808"/>
    <lineage>
        <taxon>Eukaryota</taxon>
        <taxon>Fungi</taxon>
        <taxon>Dikarya</taxon>
        <taxon>Basidiomycota</taxon>
        <taxon>Agaricomycotina</taxon>
        <taxon>Agaricomycetes</taxon>
        <taxon>Agaricomycetidae</taxon>
        <taxon>Boletales</taxon>
        <taxon>Sclerodermatineae</taxon>
        <taxon>Sclerodermataceae</taxon>
        <taxon>Scleroderma</taxon>
    </lineage>
</organism>